<dbReference type="GO" id="GO:0030246">
    <property type="term" value="F:carbohydrate binding"/>
    <property type="evidence" value="ECO:0007669"/>
    <property type="project" value="UniProtKB-KW"/>
</dbReference>
<keyword evidence="14" id="KW-1015">Disulfide bond</keyword>
<evidence type="ECO:0000256" key="6">
    <source>
        <dbReference type="ARBA" id="ARBA00022692"/>
    </source>
</evidence>
<evidence type="ECO:0000256" key="13">
    <source>
        <dbReference type="ARBA" id="ARBA00023136"/>
    </source>
</evidence>
<comment type="subcellular location">
    <subcellularLocation>
        <location evidence="1">Cell membrane</location>
        <topology evidence="1">Single-pass type I membrane protein</topology>
    </subcellularLocation>
</comment>
<feature type="domain" description="Protein kinase" evidence="22">
    <location>
        <begin position="683"/>
        <end position="969"/>
    </location>
</feature>
<evidence type="ECO:0000256" key="21">
    <source>
        <dbReference type="SAM" id="SignalP"/>
    </source>
</evidence>
<sequence>MHSPSILPLFFATMILLVFYHLSCEARDSINVENPLSGSGETLVSTGNRFELGFFTPQGNDKSHNTYVGIWYYQLTPRTIVWVANRDKPVSGSCGVFGIAQDGNLKIWCNKEVIFSITVPGAPTFNRTLQLLDSGNLVLSDGNTTAWQSFDAPTDTFLPGMKMNDDMELTSWISPSDPRTGDYVFRKDQDVYIIKNRSTVYWKSGEVGPLGYSEIPYVVIQILSGYDARLYQKTYRPPVKRNSYSFRNYSNTTRLLMNSSGEIQYYYHSLTDGGKGSSLLWKEPQDFCSAYDVCGKFAICDMNNETRCPCLTGFKPASSGGCERESICNKDDRFLNLNLTKIGGQFTSFDQAQEERACKEECLNKCNCEAYVYQGANASSRETGNSVAKCYIWTDLENLQIGYADDGLNLSLRVPFSHIVKSASRICQPCLNKSVPYPLSIQPNCGDRSYSSFYCNNSTGEISFQALSDNYTVIRIYPEKRSFVILVNSTSADICNNKKLSSQIVNLNQSLPFYITSKCYNFSANPVIRSGIQIEIGWKPPLEPVCNMSIDCRDWPDSDCQDKGNGLRRCYCNQGYRWDDSSVNCTRGDSKKKLPTRYVIVLTISLVGFTLVVGVILVVCSNQLYRRKQAAKESGNQGTTGANPALSSYEPERQANDMMHGKEKGIDVPFYNFDIILSATDNFSDANMLGRGGFGPVYKGKFPGGHEIAVKRLSSCSGQGIDEFLNEVNLIAKLQHRNLVRLLGYCIKENEKILLYEYMPNRSLDAIIFDQNDCVLLDWEKRFDIIMGIARGLLYLHQDSRLRIIHRDLKTSNILLDEELNPKISDFGLARIIEGKRTEASTNKVVGTFGYMSPEYALEGKFSIKSDIFSFGVVMLEIISGKKNTGFYHPQEVMNLLGYAWRLWSEDKALDLVDPRLIESCEKSQVMTCINIGLLCVQEDPNDRPSMSTIVIMLGSESTALPTPTQPAFVTRRLISTASSSSSTKPDTISNNELTISMVQGR</sequence>
<dbReference type="GO" id="GO:0005524">
    <property type="term" value="F:ATP binding"/>
    <property type="evidence" value="ECO:0007669"/>
    <property type="project" value="UniProtKB-KW"/>
</dbReference>
<dbReference type="CDD" id="cd14066">
    <property type="entry name" value="STKc_IRAK"/>
    <property type="match status" value="1"/>
</dbReference>
<dbReference type="PANTHER" id="PTHR27002:SF1111">
    <property type="entry name" value="NON-SPECIFIC SERINE_THREONINE PROTEIN KINASE"/>
    <property type="match status" value="1"/>
</dbReference>
<dbReference type="PROSITE" id="PS50927">
    <property type="entry name" value="BULB_LECTIN"/>
    <property type="match status" value="1"/>
</dbReference>
<dbReference type="PROSITE" id="PS50948">
    <property type="entry name" value="PAN"/>
    <property type="match status" value="1"/>
</dbReference>
<keyword evidence="8" id="KW-0430">Lectin</keyword>
<dbReference type="AlphaFoldDB" id="A0A2G9FXC4"/>
<evidence type="ECO:0000313" key="25">
    <source>
        <dbReference type="EMBL" id="PIM97716.1"/>
    </source>
</evidence>
<evidence type="ECO:0000259" key="22">
    <source>
        <dbReference type="PROSITE" id="PS50011"/>
    </source>
</evidence>
<evidence type="ECO:0000256" key="18">
    <source>
        <dbReference type="ARBA" id="ARBA00048679"/>
    </source>
</evidence>
<feature type="transmembrane region" description="Helical" evidence="20">
    <location>
        <begin position="598"/>
        <end position="620"/>
    </location>
</feature>
<evidence type="ECO:0000256" key="11">
    <source>
        <dbReference type="ARBA" id="ARBA00022840"/>
    </source>
</evidence>
<accession>A0A2G9FXC4</accession>
<dbReference type="FunFam" id="1.10.510.10:FF:000060">
    <property type="entry name" value="G-type lectin S-receptor-like serine/threonine-protein kinase"/>
    <property type="match status" value="1"/>
</dbReference>
<dbReference type="SUPFAM" id="SSF56112">
    <property type="entry name" value="Protein kinase-like (PK-like)"/>
    <property type="match status" value="1"/>
</dbReference>
<comment type="catalytic activity">
    <reaction evidence="17">
        <text>L-threonyl-[protein] + ATP = O-phospho-L-threonyl-[protein] + ADP + H(+)</text>
        <dbReference type="Rhea" id="RHEA:46608"/>
        <dbReference type="Rhea" id="RHEA-COMP:11060"/>
        <dbReference type="Rhea" id="RHEA-COMP:11605"/>
        <dbReference type="ChEBI" id="CHEBI:15378"/>
        <dbReference type="ChEBI" id="CHEBI:30013"/>
        <dbReference type="ChEBI" id="CHEBI:30616"/>
        <dbReference type="ChEBI" id="CHEBI:61977"/>
        <dbReference type="ChEBI" id="CHEBI:456216"/>
        <dbReference type="EC" id="2.7.11.1"/>
    </reaction>
</comment>
<evidence type="ECO:0000256" key="19">
    <source>
        <dbReference type="SAM" id="MobiDB-lite"/>
    </source>
</evidence>
<keyword evidence="4 25" id="KW-0723">Serine/threonine-protein kinase</keyword>
<dbReference type="Gene3D" id="2.90.10.10">
    <property type="entry name" value="Bulb-type lectin domain"/>
    <property type="match status" value="1"/>
</dbReference>
<evidence type="ECO:0000256" key="20">
    <source>
        <dbReference type="SAM" id="Phobius"/>
    </source>
</evidence>
<keyword evidence="16" id="KW-0325">Glycoprotein</keyword>
<keyword evidence="9" id="KW-0547">Nucleotide-binding</keyword>
<dbReference type="Proteomes" id="UP000231279">
    <property type="component" value="Unassembled WGS sequence"/>
</dbReference>
<dbReference type="GO" id="GO:0106310">
    <property type="term" value="F:protein serine kinase activity"/>
    <property type="evidence" value="ECO:0007669"/>
    <property type="project" value="RHEA"/>
</dbReference>
<keyword evidence="5 25" id="KW-0808">Transferase</keyword>
<keyword evidence="26" id="KW-1185">Reference proteome</keyword>
<dbReference type="InterPro" id="IPR001480">
    <property type="entry name" value="Bulb-type_lectin_dom"/>
</dbReference>
<evidence type="ECO:0000256" key="12">
    <source>
        <dbReference type="ARBA" id="ARBA00022989"/>
    </source>
</evidence>
<dbReference type="InterPro" id="IPR036426">
    <property type="entry name" value="Bulb-type_lectin_dom_sf"/>
</dbReference>
<evidence type="ECO:0000259" key="24">
    <source>
        <dbReference type="PROSITE" id="PS50948"/>
    </source>
</evidence>
<feature type="region of interest" description="Disordered" evidence="19">
    <location>
        <begin position="979"/>
        <end position="1002"/>
    </location>
</feature>
<dbReference type="PANTHER" id="PTHR27002">
    <property type="entry name" value="RECEPTOR-LIKE SERINE/THREONINE-PROTEIN KINASE SD1-8"/>
    <property type="match status" value="1"/>
</dbReference>
<evidence type="ECO:0000256" key="9">
    <source>
        <dbReference type="ARBA" id="ARBA00022741"/>
    </source>
</evidence>
<protein>
    <recommendedName>
        <fullName evidence="2">non-specific serine/threonine protein kinase</fullName>
        <ecNumber evidence="2">2.7.11.1</ecNumber>
    </recommendedName>
</protein>
<evidence type="ECO:0000256" key="2">
    <source>
        <dbReference type="ARBA" id="ARBA00012513"/>
    </source>
</evidence>
<feature type="signal peptide" evidence="21">
    <location>
        <begin position="1"/>
        <end position="26"/>
    </location>
</feature>
<keyword evidence="3" id="KW-1003">Cell membrane</keyword>
<dbReference type="PROSITE" id="PS50011">
    <property type="entry name" value="PROTEIN_KINASE_DOM"/>
    <property type="match status" value="1"/>
</dbReference>
<feature type="compositionally biased region" description="Polar residues" evidence="19">
    <location>
        <begin position="985"/>
        <end position="1002"/>
    </location>
</feature>
<evidence type="ECO:0000256" key="4">
    <source>
        <dbReference type="ARBA" id="ARBA00022527"/>
    </source>
</evidence>
<dbReference type="Pfam" id="PF08276">
    <property type="entry name" value="PAN_2"/>
    <property type="match status" value="1"/>
</dbReference>
<dbReference type="EC" id="2.7.11.1" evidence="2"/>
<keyword evidence="12 20" id="KW-1133">Transmembrane helix</keyword>
<dbReference type="SUPFAM" id="SSF51110">
    <property type="entry name" value="alpha-D-mannose-specific plant lectins"/>
    <property type="match status" value="1"/>
</dbReference>
<name>A0A2G9FXC4_9LAMI</name>
<evidence type="ECO:0000256" key="1">
    <source>
        <dbReference type="ARBA" id="ARBA00004251"/>
    </source>
</evidence>
<dbReference type="EMBL" id="NKXS01009208">
    <property type="protein sequence ID" value="PIM97716.1"/>
    <property type="molecule type" value="Genomic_DNA"/>
</dbReference>
<keyword evidence="11" id="KW-0067">ATP-binding</keyword>
<dbReference type="PROSITE" id="PS00108">
    <property type="entry name" value="PROTEIN_KINASE_ST"/>
    <property type="match status" value="1"/>
</dbReference>
<keyword evidence="7 21" id="KW-0732">Signal</keyword>
<evidence type="ECO:0000256" key="8">
    <source>
        <dbReference type="ARBA" id="ARBA00022734"/>
    </source>
</evidence>
<dbReference type="InterPro" id="IPR000719">
    <property type="entry name" value="Prot_kinase_dom"/>
</dbReference>
<evidence type="ECO:0000256" key="16">
    <source>
        <dbReference type="ARBA" id="ARBA00023180"/>
    </source>
</evidence>
<dbReference type="Gene3D" id="3.30.200.20">
    <property type="entry name" value="Phosphorylase Kinase, domain 1"/>
    <property type="match status" value="1"/>
</dbReference>
<dbReference type="CDD" id="cd00028">
    <property type="entry name" value="B_lectin"/>
    <property type="match status" value="1"/>
</dbReference>
<dbReference type="SMART" id="SM00220">
    <property type="entry name" value="S_TKc"/>
    <property type="match status" value="1"/>
</dbReference>
<keyword evidence="10 25" id="KW-0418">Kinase</keyword>
<dbReference type="InterPro" id="IPR000858">
    <property type="entry name" value="S_locus_glycoprot_dom"/>
</dbReference>
<dbReference type="STRING" id="429701.A0A2G9FXC4"/>
<proteinExistence type="predicted"/>
<evidence type="ECO:0000256" key="5">
    <source>
        <dbReference type="ARBA" id="ARBA00022679"/>
    </source>
</evidence>
<evidence type="ECO:0000256" key="15">
    <source>
        <dbReference type="ARBA" id="ARBA00023170"/>
    </source>
</evidence>
<dbReference type="SMART" id="SM00108">
    <property type="entry name" value="B_lectin"/>
    <property type="match status" value="1"/>
</dbReference>
<evidence type="ECO:0000256" key="3">
    <source>
        <dbReference type="ARBA" id="ARBA00022475"/>
    </source>
</evidence>
<dbReference type="GO" id="GO:0004674">
    <property type="term" value="F:protein serine/threonine kinase activity"/>
    <property type="evidence" value="ECO:0007669"/>
    <property type="project" value="UniProtKB-KW"/>
</dbReference>
<evidence type="ECO:0000256" key="14">
    <source>
        <dbReference type="ARBA" id="ARBA00023157"/>
    </source>
</evidence>
<dbReference type="Pfam" id="PF01453">
    <property type="entry name" value="B_lectin"/>
    <property type="match status" value="1"/>
</dbReference>
<dbReference type="OrthoDB" id="1741851at2759"/>
<evidence type="ECO:0000256" key="7">
    <source>
        <dbReference type="ARBA" id="ARBA00022729"/>
    </source>
</evidence>
<gene>
    <name evidence="25" type="ORF">CDL12_29811</name>
</gene>
<dbReference type="Gene3D" id="1.10.510.10">
    <property type="entry name" value="Transferase(Phosphotransferase) domain 1"/>
    <property type="match status" value="1"/>
</dbReference>
<feature type="domain" description="Bulb-type lectin" evidence="23">
    <location>
        <begin position="28"/>
        <end position="152"/>
    </location>
</feature>
<dbReference type="InterPro" id="IPR008271">
    <property type="entry name" value="Ser/Thr_kinase_AS"/>
</dbReference>
<evidence type="ECO:0000259" key="23">
    <source>
        <dbReference type="PROSITE" id="PS50927"/>
    </source>
</evidence>
<dbReference type="InterPro" id="IPR003609">
    <property type="entry name" value="Pan_app"/>
</dbReference>
<dbReference type="InterPro" id="IPR011009">
    <property type="entry name" value="Kinase-like_dom_sf"/>
</dbReference>
<comment type="catalytic activity">
    <reaction evidence="18">
        <text>L-seryl-[protein] + ATP = O-phospho-L-seryl-[protein] + ADP + H(+)</text>
        <dbReference type="Rhea" id="RHEA:17989"/>
        <dbReference type="Rhea" id="RHEA-COMP:9863"/>
        <dbReference type="Rhea" id="RHEA-COMP:11604"/>
        <dbReference type="ChEBI" id="CHEBI:15378"/>
        <dbReference type="ChEBI" id="CHEBI:29999"/>
        <dbReference type="ChEBI" id="CHEBI:30616"/>
        <dbReference type="ChEBI" id="CHEBI:83421"/>
        <dbReference type="ChEBI" id="CHEBI:456216"/>
        <dbReference type="EC" id="2.7.11.1"/>
    </reaction>
</comment>
<comment type="caution">
    <text evidence="25">The sequence shown here is derived from an EMBL/GenBank/DDBJ whole genome shotgun (WGS) entry which is preliminary data.</text>
</comment>
<organism evidence="25 26">
    <name type="scientific">Handroanthus impetiginosus</name>
    <dbReference type="NCBI Taxonomy" id="429701"/>
    <lineage>
        <taxon>Eukaryota</taxon>
        <taxon>Viridiplantae</taxon>
        <taxon>Streptophyta</taxon>
        <taxon>Embryophyta</taxon>
        <taxon>Tracheophyta</taxon>
        <taxon>Spermatophyta</taxon>
        <taxon>Magnoliopsida</taxon>
        <taxon>eudicotyledons</taxon>
        <taxon>Gunneridae</taxon>
        <taxon>Pentapetalae</taxon>
        <taxon>asterids</taxon>
        <taxon>lamiids</taxon>
        <taxon>Lamiales</taxon>
        <taxon>Bignoniaceae</taxon>
        <taxon>Crescentiina</taxon>
        <taxon>Tabebuia alliance</taxon>
        <taxon>Handroanthus</taxon>
    </lineage>
</organism>
<dbReference type="Pfam" id="PF00954">
    <property type="entry name" value="S_locus_glycop"/>
    <property type="match status" value="1"/>
</dbReference>
<feature type="chain" id="PRO_5013742103" description="non-specific serine/threonine protein kinase" evidence="21">
    <location>
        <begin position="27"/>
        <end position="1002"/>
    </location>
</feature>
<keyword evidence="13 20" id="KW-0472">Membrane</keyword>
<keyword evidence="15" id="KW-0675">Receptor</keyword>
<evidence type="ECO:0000256" key="17">
    <source>
        <dbReference type="ARBA" id="ARBA00047899"/>
    </source>
</evidence>
<dbReference type="GO" id="GO:0048544">
    <property type="term" value="P:recognition of pollen"/>
    <property type="evidence" value="ECO:0007669"/>
    <property type="project" value="InterPro"/>
</dbReference>
<evidence type="ECO:0000313" key="26">
    <source>
        <dbReference type="Proteomes" id="UP000231279"/>
    </source>
</evidence>
<dbReference type="GO" id="GO:0005886">
    <property type="term" value="C:plasma membrane"/>
    <property type="evidence" value="ECO:0007669"/>
    <property type="project" value="UniProtKB-SubCell"/>
</dbReference>
<dbReference type="InterPro" id="IPR001245">
    <property type="entry name" value="Ser-Thr/Tyr_kinase_cat_dom"/>
</dbReference>
<reference evidence="26" key="1">
    <citation type="journal article" date="2018" name="Gigascience">
        <title>Genome assembly of the Pink Ipe (Handroanthus impetiginosus, Bignoniaceae), a highly valued, ecologically keystone Neotropical timber forest tree.</title>
        <authorList>
            <person name="Silva-Junior O.B."/>
            <person name="Grattapaglia D."/>
            <person name="Novaes E."/>
            <person name="Collevatti R.G."/>
        </authorList>
    </citation>
    <scope>NUCLEOTIDE SEQUENCE [LARGE SCALE GENOMIC DNA]</scope>
    <source>
        <strain evidence="26">cv. UFG-1</strain>
    </source>
</reference>
<feature type="domain" description="Apple" evidence="24">
    <location>
        <begin position="328"/>
        <end position="415"/>
    </location>
</feature>
<evidence type="ECO:0000256" key="10">
    <source>
        <dbReference type="ARBA" id="ARBA00022777"/>
    </source>
</evidence>
<keyword evidence="6 20" id="KW-0812">Transmembrane</keyword>
<dbReference type="FunFam" id="3.30.200.20:FF:000330">
    <property type="entry name" value="G-type lectin S-receptor-like serine/threonine-protein kinase At4g03230"/>
    <property type="match status" value="1"/>
</dbReference>
<dbReference type="Pfam" id="PF07714">
    <property type="entry name" value="PK_Tyr_Ser-Thr"/>
    <property type="match status" value="1"/>
</dbReference>